<name>A0A0E0GD14_ORYNI</name>
<keyword evidence="3" id="KW-1185">Reference proteome</keyword>
<organism evidence="2">
    <name type="scientific">Oryza nivara</name>
    <name type="common">Indian wild rice</name>
    <name type="synonym">Oryza sativa f. spontanea</name>
    <dbReference type="NCBI Taxonomy" id="4536"/>
    <lineage>
        <taxon>Eukaryota</taxon>
        <taxon>Viridiplantae</taxon>
        <taxon>Streptophyta</taxon>
        <taxon>Embryophyta</taxon>
        <taxon>Tracheophyta</taxon>
        <taxon>Spermatophyta</taxon>
        <taxon>Magnoliopsida</taxon>
        <taxon>Liliopsida</taxon>
        <taxon>Poales</taxon>
        <taxon>Poaceae</taxon>
        <taxon>BOP clade</taxon>
        <taxon>Oryzoideae</taxon>
        <taxon>Oryzeae</taxon>
        <taxon>Oryzinae</taxon>
        <taxon>Oryza</taxon>
    </lineage>
</organism>
<proteinExistence type="predicted"/>
<dbReference type="Proteomes" id="UP000006591">
    <property type="component" value="Chromosome 2"/>
</dbReference>
<evidence type="ECO:0000256" key="1">
    <source>
        <dbReference type="SAM" id="MobiDB-lite"/>
    </source>
</evidence>
<evidence type="ECO:0000313" key="3">
    <source>
        <dbReference type="Proteomes" id="UP000006591"/>
    </source>
</evidence>
<sequence length="89" mass="9799">MAAVTRGGPWCRLPSLLPHVTRGAIDVTVRHRWGEAAGSWRGRSTAERRANAVAAASPMRQRRGSARPTRKERRRGEGVVKRVSAADEE</sequence>
<feature type="compositionally biased region" description="Basic residues" evidence="1">
    <location>
        <begin position="60"/>
        <end position="73"/>
    </location>
</feature>
<feature type="region of interest" description="Disordered" evidence="1">
    <location>
        <begin position="52"/>
        <end position="89"/>
    </location>
</feature>
<dbReference type="AlphaFoldDB" id="A0A0E0GD14"/>
<dbReference type="EnsemblPlants" id="ONIVA02G35310.1">
    <property type="protein sequence ID" value="ONIVA02G35310.1"/>
    <property type="gene ID" value="ONIVA02G35310"/>
</dbReference>
<reference evidence="2" key="2">
    <citation type="submission" date="2018-04" db="EMBL/GenBank/DDBJ databases">
        <title>OnivRS2 (Oryza nivara Reference Sequence Version 2).</title>
        <authorList>
            <person name="Zhang J."/>
            <person name="Kudrna D."/>
            <person name="Lee S."/>
            <person name="Talag J."/>
            <person name="Rajasekar S."/>
            <person name="Welchert J."/>
            <person name="Hsing Y.-I."/>
            <person name="Wing R.A."/>
        </authorList>
    </citation>
    <scope>NUCLEOTIDE SEQUENCE [LARGE SCALE GENOMIC DNA]</scope>
    <source>
        <strain evidence="2">SL10</strain>
    </source>
</reference>
<reference evidence="2" key="1">
    <citation type="submission" date="2015-04" db="UniProtKB">
        <authorList>
            <consortium name="EnsemblPlants"/>
        </authorList>
    </citation>
    <scope>IDENTIFICATION</scope>
    <source>
        <strain evidence="2">SL10</strain>
    </source>
</reference>
<protein>
    <submittedName>
        <fullName evidence="2">Uncharacterized protein</fullName>
    </submittedName>
</protein>
<dbReference type="HOGENOM" id="CLU_2458591_0_0_1"/>
<evidence type="ECO:0000313" key="2">
    <source>
        <dbReference type="EnsemblPlants" id="ONIVA02G35310.1"/>
    </source>
</evidence>
<accession>A0A0E0GD14</accession>
<dbReference type="Gramene" id="ONIVA02G35310.1">
    <property type="protein sequence ID" value="ONIVA02G35310.1"/>
    <property type="gene ID" value="ONIVA02G35310"/>
</dbReference>